<feature type="transmembrane region" description="Helical" evidence="1">
    <location>
        <begin position="16"/>
        <end position="36"/>
    </location>
</feature>
<evidence type="ECO:0000256" key="1">
    <source>
        <dbReference type="SAM" id="Phobius"/>
    </source>
</evidence>
<sequence>MKIRLDIKDKFIRISLYTYLILMVFIYGGFVLILNYRRSLSEAWLSESVLTTEDVATISQLGNWSERLELLFAFLFILMSIFYFFKRKVEKSILQKYFMVNIFLAMGILGISFIASRTSTLLMMDLLLPLMNLVSFIFIIPIYILFEWIIRKSFKSPIRTHT</sequence>
<dbReference type="EMBL" id="CAKJTJ010000036">
    <property type="protein sequence ID" value="CAG9623129.1"/>
    <property type="molecule type" value="Genomic_DNA"/>
</dbReference>
<protein>
    <submittedName>
        <fullName evidence="2">Uncharacterized protein</fullName>
    </submittedName>
</protein>
<keyword evidence="3" id="KW-1185">Reference proteome</keyword>
<proteinExistence type="predicted"/>
<feature type="transmembrane region" description="Helical" evidence="1">
    <location>
        <begin position="68"/>
        <end position="85"/>
    </location>
</feature>
<keyword evidence="1" id="KW-0472">Membrane</keyword>
<comment type="caution">
    <text evidence="2">The sequence shown here is derived from an EMBL/GenBank/DDBJ whole genome shotgun (WGS) entry which is preliminary data.</text>
</comment>
<evidence type="ECO:0000313" key="2">
    <source>
        <dbReference type="EMBL" id="CAG9623129.1"/>
    </source>
</evidence>
<accession>A0ABM8YSX8</accession>
<feature type="transmembrane region" description="Helical" evidence="1">
    <location>
        <begin position="97"/>
        <end position="115"/>
    </location>
</feature>
<gene>
    <name evidence="2" type="ORF">BACCIP111883_03925</name>
</gene>
<evidence type="ECO:0000313" key="3">
    <source>
        <dbReference type="Proteomes" id="UP000789833"/>
    </source>
</evidence>
<dbReference type="RefSeq" id="WP_230504294.1">
    <property type="nucleotide sequence ID" value="NZ_CAKJTJ010000036.1"/>
</dbReference>
<feature type="transmembrane region" description="Helical" evidence="1">
    <location>
        <begin position="127"/>
        <end position="150"/>
    </location>
</feature>
<keyword evidence="1" id="KW-1133">Transmembrane helix</keyword>
<name>A0ABM8YSX8_9BACI</name>
<reference evidence="2 3" key="1">
    <citation type="submission" date="2021-10" db="EMBL/GenBank/DDBJ databases">
        <authorList>
            <person name="Criscuolo A."/>
        </authorList>
    </citation>
    <scope>NUCLEOTIDE SEQUENCE [LARGE SCALE GENOMIC DNA]</scope>
    <source>
        <strain evidence="3">CIP 111883</strain>
    </source>
</reference>
<organism evidence="2 3">
    <name type="scientific">Sutcliffiella rhizosphaerae</name>
    <dbReference type="NCBI Taxonomy" id="2880967"/>
    <lineage>
        <taxon>Bacteria</taxon>
        <taxon>Bacillati</taxon>
        <taxon>Bacillota</taxon>
        <taxon>Bacilli</taxon>
        <taxon>Bacillales</taxon>
        <taxon>Bacillaceae</taxon>
        <taxon>Sutcliffiella</taxon>
    </lineage>
</organism>
<keyword evidence="1" id="KW-0812">Transmembrane</keyword>
<dbReference type="Proteomes" id="UP000789833">
    <property type="component" value="Unassembled WGS sequence"/>
</dbReference>